<evidence type="ECO:0000313" key="3">
    <source>
        <dbReference type="Proteomes" id="UP000034275"/>
    </source>
</evidence>
<sequence length="41" mass="4197">NIKATSFAELNLIGATLWGVLFTGGTLMLGVGAWTGLSSID</sequence>
<accession>A0A0G0UQ72</accession>
<proteinExistence type="predicted"/>
<keyword evidence="1" id="KW-0472">Membrane</keyword>
<evidence type="ECO:0000256" key="1">
    <source>
        <dbReference type="SAM" id="Phobius"/>
    </source>
</evidence>
<feature type="transmembrane region" description="Helical" evidence="1">
    <location>
        <begin position="12"/>
        <end position="34"/>
    </location>
</feature>
<dbReference type="Proteomes" id="UP000034275">
    <property type="component" value="Unassembled WGS sequence"/>
</dbReference>
<dbReference type="EMBL" id="LCAL01000004">
    <property type="protein sequence ID" value="KKR90934.1"/>
    <property type="molecule type" value="Genomic_DNA"/>
</dbReference>
<evidence type="ECO:0000313" key="2">
    <source>
        <dbReference type="EMBL" id="KKR90934.1"/>
    </source>
</evidence>
<protein>
    <submittedName>
        <fullName evidence="2">Uncharacterized protein</fullName>
    </submittedName>
</protein>
<comment type="caution">
    <text evidence="2">The sequence shown here is derived from an EMBL/GenBank/DDBJ whole genome shotgun (WGS) entry which is preliminary data.</text>
</comment>
<reference evidence="2 3" key="1">
    <citation type="journal article" date="2015" name="Nature">
        <title>rRNA introns, odd ribosomes, and small enigmatic genomes across a large radiation of phyla.</title>
        <authorList>
            <person name="Brown C.T."/>
            <person name="Hug L.A."/>
            <person name="Thomas B.C."/>
            <person name="Sharon I."/>
            <person name="Castelle C.J."/>
            <person name="Singh A."/>
            <person name="Wilkins M.J."/>
            <person name="Williams K.H."/>
            <person name="Banfield J.F."/>
        </authorList>
    </citation>
    <scope>NUCLEOTIDE SEQUENCE [LARGE SCALE GENOMIC DNA]</scope>
</reference>
<name>A0A0G0UQ72_9BACT</name>
<organism evidence="2 3">
    <name type="scientific">Candidatus Woesebacteria bacterium GW2011_GWD1_41_12</name>
    <dbReference type="NCBI Taxonomy" id="1618593"/>
    <lineage>
        <taxon>Bacteria</taxon>
        <taxon>Candidatus Woeseibacteriota</taxon>
    </lineage>
</organism>
<keyword evidence="1" id="KW-0812">Transmembrane</keyword>
<gene>
    <name evidence="2" type="ORF">UU39_C0004G0019</name>
</gene>
<feature type="non-terminal residue" evidence="2">
    <location>
        <position position="1"/>
    </location>
</feature>
<keyword evidence="1" id="KW-1133">Transmembrane helix</keyword>
<dbReference type="AlphaFoldDB" id="A0A0G0UQ72"/>